<evidence type="ECO:0000313" key="10">
    <source>
        <dbReference type="Proteomes" id="UP000324143"/>
    </source>
</evidence>
<evidence type="ECO:0000313" key="9">
    <source>
        <dbReference type="EMBL" id="TYB30810.1"/>
    </source>
</evidence>
<evidence type="ECO:0000256" key="3">
    <source>
        <dbReference type="ARBA" id="ARBA00022884"/>
    </source>
</evidence>
<accession>A0A5D0MH97</accession>
<dbReference type="GO" id="GO:0015935">
    <property type="term" value="C:small ribosomal subunit"/>
    <property type="evidence" value="ECO:0007669"/>
    <property type="project" value="InterPro"/>
</dbReference>
<evidence type="ECO:0000256" key="6">
    <source>
        <dbReference type="HAMAP-Rule" id="MF_00480"/>
    </source>
</evidence>
<keyword evidence="6" id="KW-0820">tRNA-binding</keyword>
<dbReference type="InterPro" id="IPR020606">
    <property type="entry name" value="Ribosomal_uS7_CS"/>
</dbReference>
<dbReference type="Gene3D" id="1.10.455.10">
    <property type="entry name" value="Ribosomal protein S7 domain"/>
    <property type="match status" value="1"/>
</dbReference>
<evidence type="ECO:0000256" key="4">
    <source>
        <dbReference type="ARBA" id="ARBA00022980"/>
    </source>
</evidence>
<comment type="similarity">
    <text evidence="1 6 7">Belongs to the universal ribosomal protein uS7 family.</text>
</comment>
<evidence type="ECO:0000256" key="7">
    <source>
        <dbReference type="RuleBase" id="RU003619"/>
    </source>
</evidence>
<keyword evidence="2 6" id="KW-0699">rRNA-binding</keyword>
<comment type="function">
    <text evidence="6">One of the primary rRNA binding proteins, it binds directly to 16S rRNA where it nucleates assembly of the head domain of the 30S subunit. Is located at the subunit interface close to the decoding center, probably blocks exit of the E-site tRNA.</text>
</comment>
<reference evidence="9" key="1">
    <citation type="submission" date="2019-08" db="EMBL/GenBank/DDBJ databases">
        <title>Genomic characterization of a novel candidate phylum (ARYD3) from a high temperature, high salinity tertiary oil reservoir in north central Oklahoma, USA.</title>
        <authorList>
            <person name="Youssef N.H."/>
            <person name="Yadav A."/>
            <person name="Elshahed M.S."/>
        </authorList>
    </citation>
    <scope>NUCLEOTIDE SEQUENCE [LARGE SCALE GENOMIC DNA]</scope>
    <source>
        <strain evidence="9">ARYD3</strain>
    </source>
</reference>
<dbReference type="AlphaFoldDB" id="A0A5D0MH97"/>
<dbReference type="GO" id="GO:0000049">
    <property type="term" value="F:tRNA binding"/>
    <property type="evidence" value="ECO:0007669"/>
    <property type="project" value="UniProtKB-UniRule"/>
</dbReference>
<evidence type="ECO:0000256" key="2">
    <source>
        <dbReference type="ARBA" id="ARBA00022730"/>
    </source>
</evidence>
<evidence type="ECO:0000256" key="5">
    <source>
        <dbReference type="ARBA" id="ARBA00023274"/>
    </source>
</evidence>
<dbReference type="NCBIfam" id="TIGR01029">
    <property type="entry name" value="rpsG_bact"/>
    <property type="match status" value="1"/>
</dbReference>
<sequence>MAKNRTYKEKYDNYEEMIVEKTINKIMLDGKKSLARNIFNAAVEHVQDATGEDGLTMFRKAVENLKPELEVKSKRIGGANYQVPIQVTPKRKNSLAIRWLVEYARNRNDEHDMERKLAKEIIEASKKEGGAYRRKEEIHKMAEANKAFAYFG</sequence>
<dbReference type="InterPro" id="IPR000235">
    <property type="entry name" value="Ribosomal_uS7"/>
</dbReference>
<protein>
    <recommendedName>
        <fullName evidence="6">Small ribosomal subunit protein uS7</fullName>
    </recommendedName>
</protein>
<keyword evidence="3 6" id="KW-0694">RNA-binding</keyword>
<evidence type="ECO:0000256" key="1">
    <source>
        <dbReference type="ARBA" id="ARBA00007151"/>
    </source>
</evidence>
<dbReference type="GO" id="GO:0006412">
    <property type="term" value="P:translation"/>
    <property type="evidence" value="ECO:0007669"/>
    <property type="project" value="UniProtKB-UniRule"/>
</dbReference>
<dbReference type="Pfam" id="PF00177">
    <property type="entry name" value="Ribosomal_S7"/>
    <property type="match status" value="1"/>
</dbReference>
<dbReference type="GO" id="GO:0003735">
    <property type="term" value="F:structural constituent of ribosome"/>
    <property type="evidence" value="ECO:0007669"/>
    <property type="project" value="InterPro"/>
</dbReference>
<feature type="domain" description="Small ribosomal subunit protein uS7" evidence="8">
    <location>
        <begin position="4"/>
        <end position="146"/>
    </location>
</feature>
<dbReference type="InterPro" id="IPR036823">
    <property type="entry name" value="Ribosomal_uS7_dom_sf"/>
</dbReference>
<dbReference type="HAMAP" id="MF_00480_B">
    <property type="entry name" value="Ribosomal_uS7_B"/>
    <property type="match status" value="1"/>
</dbReference>
<dbReference type="Proteomes" id="UP000324143">
    <property type="component" value="Unassembled WGS sequence"/>
</dbReference>
<name>A0A5D0MH97_9BACT</name>
<dbReference type="EMBL" id="VSIX01000071">
    <property type="protein sequence ID" value="TYB30810.1"/>
    <property type="molecule type" value="Genomic_DNA"/>
</dbReference>
<dbReference type="GO" id="GO:0019843">
    <property type="term" value="F:rRNA binding"/>
    <property type="evidence" value="ECO:0007669"/>
    <property type="project" value="UniProtKB-UniRule"/>
</dbReference>
<dbReference type="PANTHER" id="PTHR11205">
    <property type="entry name" value="RIBOSOMAL PROTEIN S7"/>
    <property type="match status" value="1"/>
</dbReference>
<dbReference type="CDD" id="cd14869">
    <property type="entry name" value="uS7_Bacteria"/>
    <property type="match status" value="1"/>
</dbReference>
<dbReference type="PIRSF" id="PIRSF002122">
    <property type="entry name" value="RPS7p_RPS7a_RPS5e_RPS7o"/>
    <property type="match status" value="1"/>
</dbReference>
<keyword evidence="4 6" id="KW-0689">Ribosomal protein</keyword>
<comment type="caution">
    <text evidence="9">The sequence shown here is derived from an EMBL/GenBank/DDBJ whole genome shotgun (WGS) entry which is preliminary data.</text>
</comment>
<dbReference type="InterPro" id="IPR005717">
    <property type="entry name" value="Ribosomal_uS7_bac/org-type"/>
</dbReference>
<dbReference type="InterPro" id="IPR023798">
    <property type="entry name" value="Ribosomal_uS7_dom"/>
</dbReference>
<organism evidence="9 10">
    <name type="scientific">Candidatus Mcinerneyibacterium aminivorans</name>
    <dbReference type="NCBI Taxonomy" id="2703815"/>
    <lineage>
        <taxon>Bacteria</taxon>
        <taxon>Candidatus Macinerneyibacteriota</taxon>
        <taxon>Candidatus Mcinerneyibacteria</taxon>
        <taxon>Candidatus Mcinerneyibacteriales</taxon>
        <taxon>Candidatus Mcinerneyibacteriaceae</taxon>
        <taxon>Candidatus Mcinerneyibacterium</taxon>
    </lineage>
</organism>
<evidence type="ECO:0000259" key="8">
    <source>
        <dbReference type="Pfam" id="PF00177"/>
    </source>
</evidence>
<keyword evidence="10" id="KW-1185">Reference proteome</keyword>
<gene>
    <name evidence="6 9" type="primary">rpsG</name>
    <name evidence="9" type="ORF">FXF47_07335</name>
</gene>
<dbReference type="PROSITE" id="PS00052">
    <property type="entry name" value="RIBOSOMAL_S7"/>
    <property type="match status" value="1"/>
</dbReference>
<keyword evidence="5 6" id="KW-0687">Ribonucleoprotein</keyword>
<dbReference type="SUPFAM" id="SSF47973">
    <property type="entry name" value="Ribosomal protein S7"/>
    <property type="match status" value="1"/>
</dbReference>
<comment type="subunit">
    <text evidence="6">Part of the 30S ribosomal subunit. Contacts proteins S9 and S11.</text>
</comment>
<proteinExistence type="inferred from homology"/>